<keyword evidence="5" id="KW-1185">Reference proteome</keyword>
<dbReference type="Pfam" id="PF13676">
    <property type="entry name" value="TIR_2"/>
    <property type="match status" value="1"/>
</dbReference>
<keyword evidence="2" id="KW-0472">Membrane</keyword>
<feature type="region of interest" description="Disordered" evidence="1">
    <location>
        <begin position="226"/>
        <end position="269"/>
    </location>
</feature>
<dbReference type="GO" id="GO:0007165">
    <property type="term" value="P:signal transduction"/>
    <property type="evidence" value="ECO:0007669"/>
    <property type="project" value="InterPro"/>
</dbReference>
<dbReference type="EMBL" id="FNGV01000016">
    <property type="protein sequence ID" value="SDM87732.1"/>
    <property type="molecule type" value="Genomic_DNA"/>
</dbReference>
<evidence type="ECO:0000256" key="1">
    <source>
        <dbReference type="SAM" id="MobiDB-lite"/>
    </source>
</evidence>
<feature type="transmembrane region" description="Helical" evidence="2">
    <location>
        <begin position="277"/>
        <end position="302"/>
    </location>
</feature>
<name>A0A1G9WT15_9FLAO</name>
<keyword evidence="2" id="KW-0812">Transmembrane</keyword>
<dbReference type="InterPro" id="IPR035897">
    <property type="entry name" value="Toll_tir_struct_dom_sf"/>
</dbReference>
<dbReference type="Proteomes" id="UP000199440">
    <property type="component" value="Unassembled WGS sequence"/>
</dbReference>
<accession>A0A1G9WT15</accession>
<dbReference type="PROSITE" id="PS50104">
    <property type="entry name" value="TIR"/>
    <property type="match status" value="1"/>
</dbReference>
<feature type="domain" description="TIR" evidence="3">
    <location>
        <begin position="9"/>
        <end position="139"/>
    </location>
</feature>
<evidence type="ECO:0000259" key="3">
    <source>
        <dbReference type="PROSITE" id="PS50104"/>
    </source>
</evidence>
<protein>
    <submittedName>
        <fullName evidence="4">TIR domain-containing protein</fullName>
    </submittedName>
</protein>
<dbReference type="Gene3D" id="3.40.50.10140">
    <property type="entry name" value="Toll/interleukin-1 receptor homology (TIR) domain"/>
    <property type="match status" value="1"/>
</dbReference>
<organism evidence="4 5">
    <name type="scientific">Kriegella aquimaris</name>
    <dbReference type="NCBI Taxonomy" id="192904"/>
    <lineage>
        <taxon>Bacteria</taxon>
        <taxon>Pseudomonadati</taxon>
        <taxon>Bacteroidota</taxon>
        <taxon>Flavobacteriia</taxon>
        <taxon>Flavobacteriales</taxon>
        <taxon>Flavobacteriaceae</taxon>
        <taxon>Kriegella</taxon>
    </lineage>
</organism>
<reference evidence="5" key="1">
    <citation type="submission" date="2016-10" db="EMBL/GenBank/DDBJ databases">
        <authorList>
            <person name="Varghese N."/>
            <person name="Submissions S."/>
        </authorList>
    </citation>
    <scope>NUCLEOTIDE SEQUENCE [LARGE SCALE GENOMIC DNA]</scope>
    <source>
        <strain evidence="5">DSM 19886</strain>
    </source>
</reference>
<keyword evidence="2" id="KW-1133">Transmembrane helix</keyword>
<feature type="transmembrane region" description="Helical" evidence="2">
    <location>
        <begin position="314"/>
        <end position="336"/>
    </location>
</feature>
<evidence type="ECO:0000313" key="5">
    <source>
        <dbReference type="Proteomes" id="UP000199440"/>
    </source>
</evidence>
<proteinExistence type="predicted"/>
<gene>
    <name evidence="4" type="ORF">SAMN04488514_11655</name>
</gene>
<dbReference type="STRING" id="192904.SAMN04488514_11655"/>
<feature type="compositionally biased region" description="Basic and acidic residues" evidence="1">
    <location>
        <begin position="237"/>
        <end position="249"/>
    </location>
</feature>
<sequence length="342" mass="38170">MLELGHYLKDMKIFVTYSRSTQREVASLVKDLEELGHEVWFDRDISGGQSWWNNILSQIRDCEIYVFAIAKDAIDSTACIRELKYAEALGKAPLPVLIKNDVSLALAPRYISNVQYADYTKSDQKNAIIDLIKSLKGITPTTSLPDPLPEPPEIPISYLDTLKEKVDAPTMTRNEQIGLVKTLQSKLEDPQVNHEDIILLLHRLRKHDELLFATAKDIDALLERYPVSPQPKPKPKPVTDDVKSPRPEPKSPPSSNVYHKPVQSRTAVTKDSTHQPWNIGLVILLGLGTFCIPLIGIIAGIIALNTKENKTAGVILLILGIIMAIVIFLAVIGGAYDDPYYY</sequence>
<evidence type="ECO:0000313" key="4">
    <source>
        <dbReference type="EMBL" id="SDM87732.1"/>
    </source>
</evidence>
<dbReference type="AlphaFoldDB" id="A0A1G9WT15"/>
<dbReference type="OrthoDB" id="1098242at2"/>
<evidence type="ECO:0000256" key="2">
    <source>
        <dbReference type="SAM" id="Phobius"/>
    </source>
</evidence>
<dbReference type="SUPFAM" id="SSF52200">
    <property type="entry name" value="Toll/Interleukin receptor TIR domain"/>
    <property type="match status" value="1"/>
</dbReference>
<dbReference type="InterPro" id="IPR000157">
    <property type="entry name" value="TIR_dom"/>
</dbReference>